<name>A0ABN9LF04_9NEOB</name>
<dbReference type="InterPro" id="IPR004468">
    <property type="entry name" value="CTP_synthase"/>
</dbReference>
<feature type="non-terminal residue" evidence="7">
    <location>
        <position position="1"/>
    </location>
</feature>
<dbReference type="PANTHER" id="PTHR11550:SF2">
    <property type="entry name" value="CTP SYNTHASE 2"/>
    <property type="match status" value="1"/>
</dbReference>
<evidence type="ECO:0000256" key="2">
    <source>
        <dbReference type="ARBA" id="ARBA00039648"/>
    </source>
</evidence>
<evidence type="ECO:0000313" key="8">
    <source>
        <dbReference type="Proteomes" id="UP001176940"/>
    </source>
</evidence>
<dbReference type="InterPro" id="IPR027417">
    <property type="entry name" value="P-loop_NTPase"/>
</dbReference>
<dbReference type="PANTHER" id="PTHR11550">
    <property type="entry name" value="CTP SYNTHASE"/>
    <property type="match status" value="1"/>
</dbReference>
<reference evidence="7" key="1">
    <citation type="submission" date="2023-07" db="EMBL/GenBank/DDBJ databases">
        <authorList>
            <person name="Stuckert A."/>
        </authorList>
    </citation>
    <scope>NUCLEOTIDE SEQUENCE</scope>
</reference>
<evidence type="ECO:0000256" key="3">
    <source>
        <dbReference type="ARBA" id="ARBA00042374"/>
    </source>
</evidence>
<evidence type="ECO:0000313" key="7">
    <source>
        <dbReference type="EMBL" id="CAJ0936627.1"/>
    </source>
</evidence>
<proteinExistence type="predicted"/>
<feature type="region of interest" description="Disordered" evidence="5">
    <location>
        <begin position="299"/>
        <end position="318"/>
    </location>
</feature>
<evidence type="ECO:0000256" key="4">
    <source>
        <dbReference type="ARBA" id="ARBA00042715"/>
    </source>
</evidence>
<dbReference type="InterPro" id="IPR017456">
    <property type="entry name" value="CTP_synthase_N"/>
</dbReference>
<comment type="function">
    <text evidence="1">Catalyzes the ATP-dependent amination of UTP to CTP with either L-glutamine or ammonia as the source of nitrogen. Constitutes the rate-limiting enzyme in the synthesis of cytosine nucleotides.</text>
</comment>
<evidence type="ECO:0000256" key="1">
    <source>
        <dbReference type="ARBA" id="ARBA00037348"/>
    </source>
</evidence>
<evidence type="ECO:0000256" key="5">
    <source>
        <dbReference type="SAM" id="MobiDB-lite"/>
    </source>
</evidence>
<evidence type="ECO:0000259" key="6">
    <source>
        <dbReference type="Pfam" id="PF06418"/>
    </source>
</evidence>
<gene>
    <name evidence="7" type="ORF">RIMI_LOCUS6838391</name>
</gene>
<comment type="caution">
    <text evidence="7">The sequence shown here is derived from an EMBL/GenBank/DDBJ whole genome shotgun (WGS) entry which is preliminary data.</text>
</comment>
<dbReference type="Gene3D" id="3.40.50.300">
    <property type="entry name" value="P-loop containing nucleotide triphosphate hydrolases"/>
    <property type="match status" value="1"/>
</dbReference>
<feature type="region of interest" description="Disordered" evidence="5">
    <location>
        <begin position="379"/>
        <end position="435"/>
    </location>
</feature>
<organism evidence="7 8">
    <name type="scientific">Ranitomeya imitator</name>
    <name type="common">mimic poison frog</name>
    <dbReference type="NCBI Taxonomy" id="111125"/>
    <lineage>
        <taxon>Eukaryota</taxon>
        <taxon>Metazoa</taxon>
        <taxon>Chordata</taxon>
        <taxon>Craniata</taxon>
        <taxon>Vertebrata</taxon>
        <taxon>Euteleostomi</taxon>
        <taxon>Amphibia</taxon>
        <taxon>Batrachia</taxon>
        <taxon>Anura</taxon>
        <taxon>Neobatrachia</taxon>
        <taxon>Hyloidea</taxon>
        <taxon>Dendrobatidae</taxon>
        <taxon>Dendrobatinae</taxon>
        <taxon>Ranitomeya</taxon>
    </lineage>
</organism>
<keyword evidence="8" id="KW-1185">Reference proteome</keyword>
<protein>
    <recommendedName>
        <fullName evidence="2">CTP synthase 2</fullName>
    </recommendedName>
    <alternativeName>
        <fullName evidence="4">CTP synthetase 2</fullName>
    </alternativeName>
    <alternativeName>
        <fullName evidence="3">UTP--ammonia ligase 2</fullName>
    </alternativeName>
</protein>
<dbReference type="Proteomes" id="UP001176940">
    <property type="component" value="Unassembled WGS sequence"/>
</dbReference>
<accession>A0ABN9LF04</accession>
<dbReference type="EMBL" id="CAUEEQ010012581">
    <property type="protein sequence ID" value="CAJ0936627.1"/>
    <property type="molecule type" value="Genomic_DNA"/>
</dbReference>
<dbReference type="SUPFAM" id="SSF52540">
    <property type="entry name" value="P-loop containing nucleoside triphosphate hydrolases"/>
    <property type="match status" value="1"/>
</dbReference>
<sequence length="435" mass="49368">SLRGEVEMGHLYYPPNLTSHKWNKIPIHEFLTKYLGVYQVNLRHQASAKSEPASFNSYQSPHSFLKHDKIPLTDSTSYGRTKKTKPTQNSVRALRGLGLSPDLIVCRSTKPIEMAVKQKISMFCHVEPEQVIFIHDVSSTYRVPILLEEQGIITYFKHRLDLPVDDKPTVQLLKWKRMADRYLHTKRRCSDPDNDPDRCSVAVWSLESCHTDRSPATNDAGNQGKHRLLSAGPRLVTRCLPGYHPKSEKNKRFILTFRCLSPALCFSVLAVSTAAGKQSDDVTALLSGRCALSECRKAQRRDRQRKDGNQGKHRVTKRDPALSNAMFTLLPAKTSLNRYDSECKYLICIMYCILIATNQTVINNHKNNYRIYRGGCGTEDQLSGGRSGTPEQSQTERDAGTDVSAEQAPLRQEKNGRPQQRWPEIPPVQRRELDP</sequence>
<dbReference type="Pfam" id="PF06418">
    <property type="entry name" value="CTP_synth_N"/>
    <property type="match status" value="1"/>
</dbReference>
<feature type="domain" description="CTP synthase N-terminal" evidence="6">
    <location>
        <begin position="79"/>
        <end position="162"/>
    </location>
</feature>